<name>A0A182JB56_ANOAO</name>
<dbReference type="STRING" id="41427.A0A182JB56"/>
<organism evidence="1">
    <name type="scientific">Anopheles atroparvus</name>
    <name type="common">European mosquito</name>
    <dbReference type="NCBI Taxonomy" id="41427"/>
    <lineage>
        <taxon>Eukaryota</taxon>
        <taxon>Metazoa</taxon>
        <taxon>Ecdysozoa</taxon>
        <taxon>Arthropoda</taxon>
        <taxon>Hexapoda</taxon>
        <taxon>Insecta</taxon>
        <taxon>Pterygota</taxon>
        <taxon>Neoptera</taxon>
        <taxon>Endopterygota</taxon>
        <taxon>Diptera</taxon>
        <taxon>Nematocera</taxon>
        <taxon>Culicoidea</taxon>
        <taxon>Culicidae</taxon>
        <taxon>Anophelinae</taxon>
        <taxon>Anopheles</taxon>
    </lineage>
</organism>
<dbReference type="VEuPathDB" id="VectorBase:AATE014788"/>
<dbReference type="InterPro" id="IPR032675">
    <property type="entry name" value="LRR_dom_sf"/>
</dbReference>
<accession>A0A182JB56</accession>
<dbReference type="AlphaFoldDB" id="A0A182JB56"/>
<dbReference type="EnsemblMetazoa" id="AATE014788-RA">
    <property type="protein sequence ID" value="AATE014788-PA.1"/>
    <property type="gene ID" value="AATE014788"/>
</dbReference>
<dbReference type="SUPFAM" id="SSF52047">
    <property type="entry name" value="RNI-like"/>
    <property type="match status" value="1"/>
</dbReference>
<dbReference type="Gene3D" id="3.80.10.10">
    <property type="entry name" value="Ribonuclease Inhibitor"/>
    <property type="match status" value="1"/>
</dbReference>
<sequence>MYTVRWILQRFASGGTTTDISCPRPDRGSRIGHIEALRLRKVSVKSCNELKERDILDLGHTPIDEIVHLDLHTLSPANEQFLRNLSAFLPHLKRIKLRVARIMSLPLFKRCLNIRSLTLFQCTYENIHDLQLEFSHLKGLENLNLQRTFDIGDNFFNRTVHDGPGSVGTPYRRIVRQAGKQTIGEAKTDS</sequence>
<protein>
    <submittedName>
        <fullName evidence="1">Uncharacterized protein</fullName>
    </submittedName>
</protein>
<evidence type="ECO:0000313" key="1">
    <source>
        <dbReference type="EnsemblMetazoa" id="AATE014788-PA.1"/>
    </source>
</evidence>
<reference evidence="1" key="1">
    <citation type="submission" date="2022-08" db="UniProtKB">
        <authorList>
            <consortium name="EnsemblMetazoa"/>
        </authorList>
    </citation>
    <scope>IDENTIFICATION</scope>
    <source>
        <strain evidence="1">EBRO</strain>
    </source>
</reference>
<proteinExistence type="predicted"/>